<dbReference type="STRING" id="1121884.SAMN02745131_02930"/>
<dbReference type="Gene3D" id="3.40.50.150">
    <property type="entry name" value="Vaccinia Virus protein VP39"/>
    <property type="match status" value="1"/>
</dbReference>
<evidence type="ECO:0000313" key="6">
    <source>
        <dbReference type="EMBL" id="SHF53770.1"/>
    </source>
</evidence>
<protein>
    <submittedName>
        <fullName evidence="6">Site-specific DNA-cytosine methylase</fullName>
    </submittedName>
</protein>
<reference evidence="6 7" key="1">
    <citation type="submission" date="2016-11" db="EMBL/GenBank/DDBJ databases">
        <authorList>
            <person name="Jaros S."/>
            <person name="Januszkiewicz K."/>
            <person name="Wedrychowicz H."/>
        </authorList>
    </citation>
    <scope>NUCLEOTIDE SEQUENCE [LARGE SCALE GENOMIC DNA]</scope>
    <source>
        <strain evidence="6 7">DSM 18119</strain>
    </source>
</reference>
<organism evidence="6 7">
    <name type="scientific">Flavisolibacter ginsengisoli DSM 18119</name>
    <dbReference type="NCBI Taxonomy" id="1121884"/>
    <lineage>
        <taxon>Bacteria</taxon>
        <taxon>Pseudomonadati</taxon>
        <taxon>Bacteroidota</taxon>
        <taxon>Chitinophagia</taxon>
        <taxon>Chitinophagales</taxon>
        <taxon>Chitinophagaceae</taxon>
        <taxon>Flavisolibacter</taxon>
    </lineage>
</organism>
<dbReference type="Proteomes" id="UP000184048">
    <property type="component" value="Unassembled WGS sequence"/>
</dbReference>
<keyword evidence="1 5" id="KW-0489">Methyltransferase</keyword>
<keyword evidence="3" id="KW-0680">Restriction system</keyword>
<dbReference type="OrthoDB" id="9813719at2"/>
<accession>A0A1M5CGE9</accession>
<evidence type="ECO:0000313" key="7">
    <source>
        <dbReference type="Proteomes" id="UP000184048"/>
    </source>
</evidence>
<comment type="similarity">
    <text evidence="5">Belongs to the class I-like SAM-binding methyltransferase superfamily. C5-methyltransferase family.</text>
</comment>
<evidence type="ECO:0000256" key="3">
    <source>
        <dbReference type="ARBA" id="ARBA00022747"/>
    </source>
</evidence>
<keyword evidence="7" id="KW-1185">Reference proteome</keyword>
<dbReference type="SUPFAM" id="SSF53335">
    <property type="entry name" value="S-adenosyl-L-methionine-dependent methyltransferases"/>
    <property type="match status" value="1"/>
</dbReference>
<dbReference type="GO" id="GO:0009307">
    <property type="term" value="P:DNA restriction-modification system"/>
    <property type="evidence" value="ECO:0007669"/>
    <property type="project" value="UniProtKB-KW"/>
</dbReference>
<feature type="active site" evidence="5">
    <location>
        <position position="106"/>
    </location>
</feature>
<dbReference type="AlphaFoldDB" id="A0A1M5CGE9"/>
<keyword evidence="2 5" id="KW-0808">Transferase</keyword>
<gene>
    <name evidence="6" type="ORF">SAMN02745131_02930</name>
</gene>
<evidence type="ECO:0000256" key="5">
    <source>
        <dbReference type="PROSITE-ProRule" id="PRU01016"/>
    </source>
</evidence>
<sequence length="324" mass="36277">MTIQSPKPVFISTCSGIGGFDKGAKLAGFRCIYQSDIDRAVEAVFNQNYESRSKYGFSDHRTTTGLFEVAAIEDLSFSSISNSVNIATGAGLSKGDVDLYISGSPCPDGSAANPNHKNFTYRNRLMLDQYRLAYEGEIKVGVFENVLGFLNKDMGHFRAELATSLSRIMKEYYIKSAILNAKDYSSRQDRDRFITMIVRKDLGVQPSFPEPEPFDSANYMHNLFPSVSHYFSKGGGMITTYRKHFRTMTASGSVHFFESGIKRPITLNERLVLSHLEGYDLDAKLSDGTPVSVQQCIRMLGNMVQIPFAHKLLQYVREKILGLM</sequence>
<name>A0A1M5CGE9_9BACT</name>
<dbReference type="Pfam" id="PF00145">
    <property type="entry name" value="DNA_methylase"/>
    <property type="match status" value="1"/>
</dbReference>
<comment type="catalytic activity">
    <reaction evidence="4">
        <text>a 2'-deoxycytidine in DNA + S-adenosyl-L-methionine = a 5-methyl-2'-deoxycytidine in DNA + S-adenosyl-L-homocysteine + H(+)</text>
        <dbReference type="Rhea" id="RHEA:13681"/>
        <dbReference type="Rhea" id="RHEA-COMP:11369"/>
        <dbReference type="Rhea" id="RHEA-COMP:11370"/>
        <dbReference type="ChEBI" id="CHEBI:15378"/>
        <dbReference type="ChEBI" id="CHEBI:57856"/>
        <dbReference type="ChEBI" id="CHEBI:59789"/>
        <dbReference type="ChEBI" id="CHEBI:85452"/>
        <dbReference type="ChEBI" id="CHEBI:85454"/>
        <dbReference type="EC" id="2.1.1.37"/>
    </reaction>
</comment>
<dbReference type="InterPro" id="IPR029063">
    <property type="entry name" value="SAM-dependent_MTases_sf"/>
</dbReference>
<dbReference type="RefSeq" id="WP_072836075.1">
    <property type="nucleotide sequence ID" value="NZ_FQUU01000012.1"/>
</dbReference>
<proteinExistence type="inferred from homology"/>
<dbReference type="GO" id="GO:0032259">
    <property type="term" value="P:methylation"/>
    <property type="evidence" value="ECO:0007669"/>
    <property type="project" value="UniProtKB-KW"/>
</dbReference>
<dbReference type="InterPro" id="IPR001525">
    <property type="entry name" value="C5_MeTfrase"/>
</dbReference>
<dbReference type="GO" id="GO:0003886">
    <property type="term" value="F:DNA (cytosine-5-)-methyltransferase activity"/>
    <property type="evidence" value="ECO:0007669"/>
    <property type="project" value="UniProtKB-EC"/>
</dbReference>
<evidence type="ECO:0000256" key="4">
    <source>
        <dbReference type="ARBA" id="ARBA00047422"/>
    </source>
</evidence>
<dbReference type="EMBL" id="FQUU01000012">
    <property type="protein sequence ID" value="SHF53770.1"/>
    <property type="molecule type" value="Genomic_DNA"/>
</dbReference>
<evidence type="ECO:0000256" key="2">
    <source>
        <dbReference type="ARBA" id="ARBA00022679"/>
    </source>
</evidence>
<evidence type="ECO:0000256" key="1">
    <source>
        <dbReference type="ARBA" id="ARBA00022603"/>
    </source>
</evidence>
<dbReference type="PROSITE" id="PS51679">
    <property type="entry name" value="SAM_MT_C5"/>
    <property type="match status" value="1"/>
</dbReference>
<keyword evidence="5" id="KW-0949">S-adenosyl-L-methionine</keyword>